<evidence type="ECO:0000313" key="5">
    <source>
        <dbReference type="Proteomes" id="UP000198518"/>
    </source>
</evidence>
<dbReference type="Gene3D" id="3.40.225.10">
    <property type="entry name" value="Class II aldolase/adducin N-terminal domain"/>
    <property type="match status" value="1"/>
</dbReference>
<proteinExistence type="predicted"/>
<accession>A0A1I0NCY5</accession>
<reference evidence="4 5" key="1">
    <citation type="submission" date="2016-10" db="EMBL/GenBank/DDBJ databases">
        <authorList>
            <person name="de Groot N.N."/>
        </authorList>
    </citation>
    <scope>NUCLEOTIDE SEQUENCE [LARGE SCALE GENOMIC DNA]</scope>
    <source>
        <strain evidence="4 5">CGMCC 1.5337</strain>
    </source>
</reference>
<dbReference type="PANTHER" id="PTHR22789">
    <property type="entry name" value="FUCULOSE PHOSPHATE ALDOLASE"/>
    <property type="match status" value="1"/>
</dbReference>
<dbReference type="STRING" id="355548.SAMN04487945_0758"/>
<dbReference type="GO" id="GO:0019323">
    <property type="term" value="P:pentose catabolic process"/>
    <property type="evidence" value="ECO:0007669"/>
    <property type="project" value="TreeGrafter"/>
</dbReference>
<dbReference type="RefSeq" id="WP_089668056.1">
    <property type="nucleotide sequence ID" value="NZ_FOJA01000001.1"/>
</dbReference>
<dbReference type="Proteomes" id="UP000198518">
    <property type="component" value="Unassembled WGS sequence"/>
</dbReference>
<dbReference type="EMBL" id="FOJA01000001">
    <property type="protein sequence ID" value="SEV98777.1"/>
    <property type="molecule type" value="Genomic_DNA"/>
</dbReference>
<dbReference type="GO" id="GO:0046872">
    <property type="term" value="F:metal ion binding"/>
    <property type="evidence" value="ECO:0007669"/>
    <property type="project" value="UniProtKB-KW"/>
</dbReference>
<sequence>MLARERVAVVDHAPSLSDLTPGRTGNLSVRDGDRFAATPTGVPYDGFDASDVPVVTLDGDVVAGEMEPTSEVPMHTGIYQRLDAGAIVHTHSPWASTLAVLGEELPPVHYMITAVGRKVPVAGYAPYGTDDLAELVVAEMEEANSDACILANHGLVAVGEDLPTAIENTVHVEELCRVYLQARQHGEPNELTDEQLAAVEEKFESYGQSDV</sequence>
<dbReference type="GO" id="GO:0016832">
    <property type="term" value="F:aldehyde-lyase activity"/>
    <property type="evidence" value="ECO:0007669"/>
    <property type="project" value="TreeGrafter"/>
</dbReference>
<evidence type="ECO:0000256" key="1">
    <source>
        <dbReference type="ARBA" id="ARBA00022723"/>
    </source>
</evidence>
<dbReference type="InterPro" id="IPR050197">
    <property type="entry name" value="Aldolase_class_II_sugar_metab"/>
</dbReference>
<gene>
    <name evidence="4" type="ORF">SAMN04487945_0758</name>
</gene>
<dbReference type="GO" id="GO:0005829">
    <property type="term" value="C:cytosol"/>
    <property type="evidence" value="ECO:0007669"/>
    <property type="project" value="TreeGrafter"/>
</dbReference>
<feature type="domain" description="Class II aldolase/adducin N-terminal" evidence="3">
    <location>
        <begin position="5"/>
        <end position="180"/>
    </location>
</feature>
<dbReference type="InterPro" id="IPR001303">
    <property type="entry name" value="Aldolase_II/adducin_N"/>
</dbReference>
<name>A0A1I0NCY5_9EURY</name>
<protein>
    <submittedName>
        <fullName evidence="4">L-fuculose 1-phosphate aldolase</fullName>
    </submittedName>
</protein>
<dbReference type="SMART" id="SM01007">
    <property type="entry name" value="Aldolase_II"/>
    <property type="match status" value="1"/>
</dbReference>
<dbReference type="InterPro" id="IPR036409">
    <property type="entry name" value="Aldolase_II/adducin_N_sf"/>
</dbReference>
<evidence type="ECO:0000259" key="3">
    <source>
        <dbReference type="SMART" id="SM01007"/>
    </source>
</evidence>
<dbReference type="Pfam" id="PF00596">
    <property type="entry name" value="Aldolase_II"/>
    <property type="match status" value="1"/>
</dbReference>
<dbReference type="PANTHER" id="PTHR22789:SF0">
    <property type="entry name" value="3-OXO-TETRONATE 4-PHOSPHATE DECARBOXYLASE-RELATED"/>
    <property type="match status" value="1"/>
</dbReference>
<evidence type="ECO:0000256" key="2">
    <source>
        <dbReference type="ARBA" id="ARBA00023239"/>
    </source>
</evidence>
<dbReference type="AlphaFoldDB" id="A0A1I0NCY5"/>
<dbReference type="OrthoDB" id="18709at2157"/>
<evidence type="ECO:0000313" key="4">
    <source>
        <dbReference type="EMBL" id="SEV98777.1"/>
    </source>
</evidence>
<keyword evidence="1" id="KW-0479">Metal-binding</keyword>
<keyword evidence="5" id="KW-1185">Reference proteome</keyword>
<keyword evidence="2" id="KW-0456">Lyase</keyword>
<dbReference type="UniPathway" id="UPA00071"/>
<dbReference type="SUPFAM" id="SSF53639">
    <property type="entry name" value="AraD/HMP-PK domain-like"/>
    <property type="match status" value="1"/>
</dbReference>
<organism evidence="4 5">
    <name type="scientific">Halobacterium jilantaiense</name>
    <dbReference type="NCBI Taxonomy" id="355548"/>
    <lineage>
        <taxon>Archaea</taxon>
        <taxon>Methanobacteriati</taxon>
        <taxon>Methanobacteriota</taxon>
        <taxon>Stenosarchaea group</taxon>
        <taxon>Halobacteria</taxon>
        <taxon>Halobacteriales</taxon>
        <taxon>Halobacteriaceae</taxon>
        <taxon>Halobacterium</taxon>
    </lineage>
</organism>